<accession>A0A8S9MB22</accession>
<proteinExistence type="predicted"/>
<evidence type="ECO:0008006" key="3">
    <source>
        <dbReference type="Google" id="ProtNLM"/>
    </source>
</evidence>
<evidence type="ECO:0000313" key="2">
    <source>
        <dbReference type="EMBL" id="KAF2616212.1"/>
    </source>
</evidence>
<organism evidence="2">
    <name type="scientific">Brassica cretica</name>
    <name type="common">Mustard</name>
    <dbReference type="NCBI Taxonomy" id="69181"/>
    <lineage>
        <taxon>Eukaryota</taxon>
        <taxon>Viridiplantae</taxon>
        <taxon>Streptophyta</taxon>
        <taxon>Embryophyta</taxon>
        <taxon>Tracheophyta</taxon>
        <taxon>Spermatophyta</taxon>
        <taxon>Magnoliopsida</taxon>
        <taxon>eudicotyledons</taxon>
        <taxon>Gunneridae</taxon>
        <taxon>Pentapetalae</taxon>
        <taxon>rosids</taxon>
        <taxon>malvids</taxon>
        <taxon>Brassicales</taxon>
        <taxon>Brassicaceae</taxon>
        <taxon>Brassiceae</taxon>
        <taxon>Brassica</taxon>
    </lineage>
</organism>
<dbReference type="AlphaFoldDB" id="A0A8S9MB22"/>
<feature type="signal peptide" evidence="1">
    <location>
        <begin position="1"/>
        <end position="22"/>
    </location>
</feature>
<evidence type="ECO:0000256" key="1">
    <source>
        <dbReference type="SAM" id="SignalP"/>
    </source>
</evidence>
<protein>
    <recommendedName>
        <fullName evidence="3">Pectinesterase inhibitor domain-containing protein</fullName>
    </recommendedName>
</protein>
<keyword evidence="1" id="KW-0732">Signal</keyword>
<gene>
    <name evidence="2" type="ORF">F2Q70_00009661</name>
</gene>
<reference evidence="2" key="1">
    <citation type="submission" date="2019-12" db="EMBL/GenBank/DDBJ databases">
        <title>Genome sequencing and annotation of Brassica cretica.</title>
        <authorList>
            <person name="Studholme D.J."/>
            <person name="Sarris P.F."/>
        </authorList>
    </citation>
    <scope>NUCLEOTIDE SEQUENCE</scope>
    <source>
        <strain evidence="2">PFS-102/07</strain>
        <tissue evidence="2">Leaf</tissue>
    </source>
</reference>
<name>A0A8S9MB22_BRACR</name>
<comment type="caution">
    <text evidence="2">The sequence shown here is derived from an EMBL/GenBank/DDBJ whole genome shotgun (WGS) entry which is preliminary data.</text>
</comment>
<feature type="chain" id="PRO_5035717344" description="Pectinesterase inhibitor domain-containing protein" evidence="1">
    <location>
        <begin position="23"/>
        <end position="67"/>
    </location>
</feature>
<sequence>MATSMIHLFVTVLLVAAHTAFAETNMLQDLCVADLKASTAKLSDEFDPKKKNYQMSLERNHVSDKDK</sequence>
<dbReference type="EMBL" id="QGKY02000089">
    <property type="protein sequence ID" value="KAF2616212.1"/>
    <property type="molecule type" value="Genomic_DNA"/>
</dbReference>